<accession>A0A9Q5HVS6</accession>
<evidence type="ECO:0000256" key="3">
    <source>
        <dbReference type="ARBA" id="ARBA00022840"/>
    </source>
</evidence>
<protein>
    <submittedName>
        <fullName evidence="4">Uncharacterized protein</fullName>
    </submittedName>
</protein>
<dbReference type="Gene3D" id="3.40.50.300">
    <property type="entry name" value="P-loop containing nucleotide triphosphate hydrolases"/>
    <property type="match status" value="1"/>
</dbReference>
<organism evidence="4 5">
    <name type="scientific">Sanghuangporus baumii</name>
    <name type="common">Phellinus baumii</name>
    <dbReference type="NCBI Taxonomy" id="108892"/>
    <lineage>
        <taxon>Eukaryota</taxon>
        <taxon>Fungi</taxon>
        <taxon>Dikarya</taxon>
        <taxon>Basidiomycota</taxon>
        <taxon>Agaricomycotina</taxon>
        <taxon>Agaricomycetes</taxon>
        <taxon>Hymenochaetales</taxon>
        <taxon>Hymenochaetaceae</taxon>
        <taxon>Sanghuangporus</taxon>
    </lineage>
</organism>
<dbReference type="SUPFAM" id="SSF52540">
    <property type="entry name" value="P-loop containing nucleoside triphosphate hydrolases"/>
    <property type="match status" value="1"/>
</dbReference>
<dbReference type="GO" id="GO:0005739">
    <property type="term" value="C:mitochondrion"/>
    <property type="evidence" value="ECO:0007669"/>
    <property type="project" value="TreeGrafter"/>
</dbReference>
<reference evidence="4" key="1">
    <citation type="submission" date="2016-06" db="EMBL/GenBank/DDBJ databases">
        <title>Draft Genome sequence of the fungus Inonotus baumii.</title>
        <authorList>
            <person name="Zhu H."/>
            <person name="Lin W."/>
        </authorList>
    </citation>
    <scope>NUCLEOTIDE SEQUENCE</scope>
    <source>
        <strain evidence="4">821</strain>
    </source>
</reference>
<proteinExistence type="inferred from homology"/>
<keyword evidence="3" id="KW-0067">ATP-binding</keyword>
<dbReference type="InterPro" id="IPR027417">
    <property type="entry name" value="P-loop_NTPase"/>
</dbReference>
<comment type="similarity">
    <text evidence="1">Belongs to the AFG1 ATPase family.</text>
</comment>
<dbReference type="GO" id="GO:0016887">
    <property type="term" value="F:ATP hydrolysis activity"/>
    <property type="evidence" value="ECO:0007669"/>
    <property type="project" value="InterPro"/>
</dbReference>
<dbReference type="AlphaFoldDB" id="A0A9Q5HVS6"/>
<dbReference type="PANTHER" id="PTHR12169:SF2">
    <property type="entry name" value="AFG1P"/>
    <property type="match status" value="1"/>
</dbReference>
<dbReference type="EMBL" id="LNZH02000198">
    <property type="protein sequence ID" value="OCB86920.1"/>
    <property type="molecule type" value="Genomic_DNA"/>
</dbReference>
<dbReference type="Pfam" id="PF03969">
    <property type="entry name" value="AFG1_ATPase"/>
    <property type="match status" value="1"/>
</dbReference>
<evidence type="ECO:0000313" key="4">
    <source>
        <dbReference type="EMBL" id="OCB86920.1"/>
    </source>
</evidence>
<dbReference type="NCBIfam" id="NF040713">
    <property type="entry name" value="ZapE"/>
    <property type="match status" value="1"/>
</dbReference>
<keyword evidence="5" id="KW-1185">Reference proteome</keyword>
<evidence type="ECO:0000256" key="1">
    <source>
        <dbReference type="ARBA" id="ARBA00010322"/>
    </source>
</evidence>
<dbReference type="GO" id="GO:0005524">
    <property type="term" value="F:ATP binding"/>
    <property type="evidence" value="ECO:0007669"/>
    <property type="project" value="UniProtKB-KW"/>
</dbReference>
<name>A0A9Q5HVS6_SANBA</name>
<comment type="caution">
    <text evidence="4">The sequence shown here is derived from an EMBL/GenBank/DDBJ whole genome shotgun (WGS) entry which is preliminary data.</text>
</comment>
<dbReference type="OrthoDB" id="2193432at2759"/>
<gene>
    <name evidence="4" type="ORF">A7U60_g6094</name>
</gene>
<sequence>MTALRHTTSSSTLSGNPAKLRLLLHSSSSGTNPVSLTSRAKRLTTASTRDVQQLPQQTDLLDVYRGLVAAGRIRYDEDQIRIVMQLRRLSNTLRDYAPPAFVSEYYQSSRVSSDESVPAVEKHEYYRDATEPWYSPSSAKSTSEERSYADVKSLVRLRSQAEALAELRTPKGLLLTGPPGCGKSFLVDLWFSTLPTPFKTRKHYSELVLEIYRGVWEETRRRKTFLYAHEQGQPQPSDRPAWTRAVRAQWQKLLESSALPKSWRSVAYRDAITSAHSRHLNLPPISFAIAHRLVTQHWLLAFDELQLLDVSSAGLLADVLSWYWRMGGVVVASSNKVPDDLYRGGVQRERLEPFVEALKARCPILEMPGKGDWRREKASNGFRSYWFTKNHEDEFWACVEGLTTASESNKRDLSIFGRKLIVPHSTEDTASEQIKSLGPADYISIAAHFRTVIITSIPILKVSAKNQSRRFISLIDALYEARCRVIALAEAEPDELFFPDAMAEDSGSRVIRDDTLSEDQLMAEAFSESREGFRPNISSYADKPERPAASPLSLDSLSIFSGEEERFAYKRAVSRLIEMTSEHYAKDNQWDPLTSNRRKWESINAEQIPSNALPISASQIVKESFRVGRYVSDEGSFANDFAAEATGEGEVRSQQVVGDRPSAPRLAENHFWGVREDWGDKAGRWGKGAAAFDAEKHEEETK</sequence>
<keyword evidence="2" id="KW-0547">Nucleotide-binding</keyword>
<evidence type="ECO:0000256" key="2">
    <source>
        <dbReference type="ARBA" id="ARBA00022741"/>
    </source>
</evidence>
<dbReference type="PANTHER" id="PTHR12169">
    <property type="entry name" value="ATPASE N2B"/>
    <property type="match status" value="1"/>
</dbReference>
<dbReference type="Proteomes" id="UP000757232">
    <property type="component" value="Unassembled WGS sequence"/>
</dbReference>
<evidence type="ECO:0000313" key="5">
    <source>
        <dbReference type="Proteomes" id="UP000757232"/>
    </source>
</evidence>
<dbReference type="InterPro" id="IPR005654">
    <property type="entry name" value="ATPase_AFG1-like"/>
</dbReference>